<gene>
    <name evidence="1" type="ORF">ABMA28_001113</name>
</gene>
<sequence>RRNPGARPRCRRGVRARLAHATAGGPVAASPALPPGGACLPCPRYHWGGPWPPHPRFRWGGGGRTCLAYATAGLARACLVHATAGGARACLAHAPAGGAVPALPTLPLGGPVPALPTLPLGSGGGAWPPRPRCHRYGTFYCYFESSPQQLAIIALLTHSSKFHKNNEEIILLVCGKRAEDIENRRERILNELPNKNLREGLRKIPPSS</sequence>
<feature type="non-terminal residue" evidence="1">
    <location>
        <position position="1"/>
    </location>
</feature>
<evidence type="ECO:0000313" key="1">
    <source>
        <dbReference type="EMBL" id="KAL0832990.1"/>
    </source>
</evidence>
<proteinExistence type="predicted"/>
<dbReference type="AlphaFoldDB" id="A0ABD0T8N5"/>
<accession>A0ABD0T8N5</accession>
<comment type="caution">
    <text evidence="1">The sequence shown here is derived from an EMBL/GenBank/DDBJ whole genome shotgun (WGS) entry which is preliminary data.</text>
</comment>
<dbReference type="EMBL" id="JBEDNZ010000010">
    <property type="protein sequence ID" value="KAL0832990.1"/>
    <property type="molecule type" value="Genomic_DNA"/>
</dbReference>
<evidence type="ECO:0000313" key="2">
    <source>
        <dbReference type="Proteomes" id="UP001549921"/>
    </source>
</evidence>
<dbReference type="Proteomes" id="UP001549921">
    <property type="component" value="Unassembled WGS sequence"/>
</dbReference>
<protein>
    <submittedName>
        <fullName evidence="1">Uncharacterized protein</fullName>
    </submittedName>
</protein>
<name>A0ABD0T8N5_LOXSC</name>
<reference evidence="1 2" key="1">
    <citation type="submission" date="2024-06" db="EMBL/GenBank/DDBJ databases">
        <title>A chromosome-level genome assembly of beet webworm, Loxostege sticticalis.</title>
        <authorList>
            <person name="Zhang Y."/>
        </authorList>
    </citation>
    <scope>NUCLEOTIDE SEQUENCE [LARGE SCALE GENOMIC DNA]</scope>
    <source>
        <strain evidence="1">AQ028</strain>
        <tissue evidence="1">Male pupae</tissue>
    </source>
</reference>
<organism evidence="1 2">
    <name type="scientific">Loxostege sticticalis</name>
    <name type="common">Beet webworm moth</name>
    <dbReference type="NCBI Taxonomy" id="481309"/>
    <lineage>
        <taxon>Eukaryota</taxon>
        <taxon>Metazoa</taxon>
        <taxon>Ecdysozoa</taxon>
        <taxon>Arthropoda</taxon>
        <taxon>Hexapoda</taxon>
        <taxon>Insecta</taxon>
        <taxon>Pterygota</taxon>
        <taxon>Neoptera</taxon>
        <taxon>Endopterygota</taxon>
        <taxon>Lepidoptera</taxon>
        <taxon>Glossata</taxon>
        <taxon>Ditrysia</taxon>
        <taxon>Pyraloidea</taxon>
        <taxon>Crambidae</taxon>
        <taxon>Pyraustinae</taxon>
        <taxon>Loxostege</taxon>
    </lineage>
</organism>